<dbReference type="PROSITE" id="PS00922">
    <property type="entry name" value="TRANSGLYCOSYLASE"/>
    <property type="match status" value="1"/>
</dbReference>
<dbReference type="InterPro" id="IPR008258">
    <property type="entry name" value="Transglycosylase_SLT_dom_1"/>
</dbReference>
<dbReference type="InterPro" id="IPR000189">
    <property type="entry name" value="Transglyc_AS"/>
</dbReference>
<organism evidence="3 4">
    <name type="scientific">Cerasibacillus quisquiliarum</name>
    <dbReference type="NCBI Taxonomy" id="227865"/>
    <lineage>
        <taxon>Bacteria</taxon>
        <taxon>Bacillati</taxon>
        <taxon>Bacillota</taxon>
        <taxon>Bacilli</taxon>
        <taxon>Bacillales</taxon>
        <taxon>Bacillaceae</taxon>
        <taxon>Cerasibacillus</taxon>
    </lineage>
</organism>
<name>A0A511UXY2_9BACI</name>
<dbReference type="InterPro" id="IPR023346">
    <property type="entry name" value="Lysozyme-like_dom_sf"/>
</dbReference>
<dbReference type="PANTHER" id="PTHR37423:SF2">
    <property type="entry name" value="MEMBRANE-BOUND LYTIC MUREIN TRANSGLYCOSYLASE C"/>
    <property type="match status" value="1"/>
</dbReference>
<dbReference type="GO" id="GO:0016020">
    <property type="term" value="C:membrane"/>
    <property type="evidence" value="ECO:0007669"/>
    <property type="project" value="InterPro"/>
</dbReference>
<sequence>MSIEPRLIGQYIQAYSMPMFLSETKPLFSSTQTMQTLNFRQLLQEKINQAQHLSPTLNRSTRHTNTINKEKTEPIQMKHNYSTVIKQMAKKYHVDEKLIQAIIKHESNYNPQARSHAGAIGLMQLMPNTARSLGVTNPYDPVQNIEGGTKYLRQMLDRYNGRIELALAAYNAGPGNVDKYQGIPPFKETNNYVKKVIHTYIG</sequence>
<dbReference type="AlphaFoldDB" id="A0A511UXY2"/>
<dbReference type="PANTHER" id="PTHR37423">
    <property type="entry name" value="SOLUBLE LYTIC MUREIN TRANSGLYCOSYLASE-RELATED"/>
    <property type="match status" value="1"/>
</dbReference>
<dbReference type="GO" id="GO:0008933">
    <property type="term" value="F:peptidoglycan lytic transglycosylase activity"/>
    <property type="evidence" value="ECO:0007669"/>
    <property type="project" value="InterPro"/>
</dbReference>
<evidence type="ECO:0000313" key="4">
    <source>
        <dbReference type="Proteomes" id="UP000321491"/>
    </source>
</evidence>
<reference evidence="3 4" key="1">
    <citation type="submission" date="2019-07" db="EMBL/GenBank/DDBJ databases">
        <title>Whole genome shotgun sequence of Cerasibacillus quisquiliarum NBRC 102429.</title>
        <authorList>
            <person name="Hosoyama A."/>
            <person name="Uohara A."/>
            <person name="Ohji S."/>
            <person name="Ichikawa N."/>
        </authorList>
    </citation>
    <scope>NUCLEOTIDE SEQUENCE [LARGE SCALE GENOMIC DNA]</scope>
    <source>
        <strain evidence="3 4">NBRC 102429</strain>
    </source>
</reference>
<evidence type="ECO:0000259" key="2">
    <source>
        <dbReference type="Pfam" id="PF01464"/>
    </source>
</evidence>
<dbReference type="Proteomes" id="UP000321491">
    <property type="component" value="Unassembled WGS sequence"/>
</dbReference>
<protein>
    <recommendedName>
        <fullName evidence="2">Transglycosylase SLT domain-containing protein</fullName>
    </recommendedName>
</protein>
<comment type="similarity">
    <text evidence="1">Belongs to the transglycosylase Slt family.</text>
</comment>
<dbReference type="Gene3D" id="1.10.530.10">
    <property type="match status" value="1"/>
</dbReference>
<accession>A0A511UXY2</accession>
<gene>
    <name evidence="3" type="ORF">CQU01_17170</name>
</gene>
<proteinExistence type="inferred from homology"/>
<dbReference type="Pfam" id="PF01464">
    <property type="entry name" value="SLT"/>
    <property type="match status" value="1"/>
</dbReference>
<evidence type="ECO:0000256" key="1">
    <source>
        <dbReference type="ARBA" id="ARBA00007734"/>
    </source>
</evidence>
<dbReference type="OrthoDB" id="9815002at2"/>
<feature type="domain" description="Transglycosylase SLT" evidence="2">
    <location>
        <begin position="84"/>
        <end position="192"/>
    </location>
</feature>
<comment type="caution">
    <text evidence="3">The sequence shown here is derived from an EMBL/GenBank/DDBJ whole genome shotgun (WGS) entry which is preliminary data.</text>
</comment>
<dbReference type="SUPFAM" id="SSF53955">
    <property type="entry name" value="Lysozyme-like"/>
    <property type="match status" value="1"/>
</dbReference>
<dbReference type="GO" id="GO:0000270">
    <property type="term" value="P:peptidoglycan metabolic process"/>
    <property type="evidence" value="ECO:0007669"/>
    <property type="project" value="InterPro"/>
</dbReference>
<dbReference type="EMBL" id="BJXW01000016">
    <property type="protein sequence ID" value="GEN31479.1"/>
    <property type="molecule type" value="Genomic_DNA"/>
</dbReference>
<dbReference type="CDD" id="cd00254">
    <property type="entry name" value="LT-like"/>
    <property type="match status" value="1"/>
</dbReference>
<dbReference type="RefSeq" id="WP_146937717.1">
    <property type="nucleotide sequence ID" value="NZ_BJXW01000016.1"/>
</dbReference>
<keyword evidence="4" id="KW-1185">Reference proteome</keyword>
<evidence type="ECO:0000313" key="3">
    <source>
        <dbReference type="EMBL" id="GEN31479.1"/>
    </source>
</evidence>